<gene>
    <name evidence="3" type="ORF">EDB81DRAFT_787494</name>
</gene>
<dbReference type="Proteomes" id="UP000738349">
    <property type="component" value="Unassembled WGS sequence"/>
</dbReference>
<dbReference type="AlphaFoldDB" id="A0A9P9FA32"/>
<evidence type="ECO:0000256" key="1">
    <source>
        <dbReference type="SAM" id="MobiDB-lite"/>
    </source>
</evidence>
<keyword evidence="4" id="KW-1185">Reference proteome</keyword>
<dbReference type="InterPro" id="IPR045518">
    <property type="entry name" value="2EXR"/>
</dbReference>
<evidence type="ECO:0000313" key="3">
    <source>
        <dbReference type="EMBL" id="KAH7156605.1"/>
    </source>
</evidence>
<accession>A0A9P9FA32</accession>
<feature type="domain" description="2EXR" evidence="2">
    <location>
        <begin position="16"/>
        <end position="107"/>
    </location>
</feature>
<dbReference type="OrthoDB" id="3473305at2759"/>
<organism evidence="3 4">
    <name type="scientific">Dactylonectria macrodidyma</name>
    <dbReference type="NCBI Taxonomy" id="307937"/>
    <lineage>
        <taxon>Eukaryota</taxon>
        <taxon>Fungi</taxon>
        <taxon>Dikarya</taxon>
        <taxon>Ascomycota</taxon>
        <taxon>Pezizomycotina</taxon>
        <taxon>Sordariomycetes</taxon>
        <taxon>Hypocreomycetidae</taxon>
        <taxon>Hypocreales</taxon>
        <taxon>Nectriaceae</taxon>
        <taxon>Dactylonectria</taxon>
    </lineage>
</organism>
<proteinExistence type="predicted"/>
<evidence type="ECO:0000313" key="4">
    <source>
        <dbReference type="Proteomes" id="UP000738349"/>
    </source>
</evidence>
<reference evidence="3" key="1">
    <citation type="journal article" date="2021" name="Nat. Commun.">
        <title>Genetic determinants of endophytism in the Arabidopsis root mycobiome.</title>
        <authorList>
            <person name="Mesny F."/>
            <person name="Miyauchi S."/>
            <person name="Thiergart T."/>
            <person name="Pickel B."/>
            <person name="Atanasova L."/>
            <person name="Karlsson M."/>
            <person name="Huettel B."/>
            <person name="Barry K.W."/>
            <person name="Haridas S."/>
            <person name="Chen C."/>
            <person name="Bauer D."/>
            <person name="Andreopoulos W."/>
            <person name="Pangilinan J."/>
            <person name="LaButti K."/>
            <person name="Riley R."/>
            <person name="Lipzen A."/>
            <person name="Clum A."/>
            <person name="Drula E."/>
            <person name="Henrissat B."/>
            <person name="Kohler A."/>
            <person name="Grigoriev I.V."/>
            <person name="Martin F.M."/>
            <person name="Hacquard S."/>
        </authorList>
    </citation>
    <scope>NUCLEOTIDE SEQUENCE</scope>
    <source>
        <strain evidence="3">MPI-CAGE-AT-0147</strain>
    </source>
</reference>
<name>A0A9P9FA32_9HYPO</name>
<dbReference type="PANTHER" id="PTHR35910:SF6">
    <property type="entry name" value="2EXR DOMAIN-CONTAINING PROTEIN"/>
    <property type="match status" value="1"/>
</dbReference>
<comment type="caution">
    <text evidence="3">The sequence shown here is derived from an EMBL/GenBank/DDBJ whole genome shotgun (WGS) entry which is preliminary data.</text>
</comment>
<dbReference type="EMBL" id="JAGMUV010000005">
    <property type="protein sequence ID" value="KAH7156605.1"/>
    <property type="molecule type" value="Genomic_DNA"/>
</dbReference>
<sequence>MAGSPEHTASAVSEGFLRFPDLPTEVRLLIWEFALPYRDVKIGCASASASPISASTNSRLDRDLDKEPHLRPPKIISHVCRESREVALASGVFQRTGRKDSVWVDNETRAVYMSTKAAELPPSFSLLKNIHALACLWPTIKDLKVFQDFLLKRSEECVYSSTKIMYAGISAIVYDSTDNDVGPYPLYDESSISIFGLDDPRLPVFLQSAFEAAEGRYGSGLYHRSPSCFLKNLKRYWETESRAQELQTYWSTVAWECPQNNAASASTSQQQHQRRHFPELKPAVIFGKTKKQLFFGISGNTRAYERGCGLLFTTTDVHPIKGRGGSALWFSRINTQFDCENVCSM</sequence>
<feature type="region of interest" description="Disordered" evidence="1">
    <location>
        <begin position="50"/>
        <end position="69"/>
    </location>
</feature>
<protein>
    <recommendedName>
        <fullName evidence="2">2EXR domain-containing protein</fullName>
    </recommendedName>
</protein>
<feature type="compositionally biased region" description="Basic and acidic residues" evidence="1">
    <location>
        <begin position="59"/>
        <end position="69"/>
    </location>
</feature>
<dbReference type="Pfam" id="PF20150">
    <property type="entry name" value="2EXR"/>
    <property type="match status" value="1"/>
</dbReference>
<dbReference type="PANTHER" id="PTHR35910">
    <property type="entry name" value="2EXR DOMAIN-CONTAINING PROTEIN"/>
    <property type="match status" value="1"/>
</dbReference>
<evidence type="ECO:0000259" key="2">
    <source>
        <dbReference type="Pfam" id="PF20150"/>
    </source>
</evidence>